<evidence type="ECO:0000256" key="1">
    <source>
        <dbReference type="ARBA" id="ARBA00022617"/>
    </source>
</evidence>
<evidence type="ECO:0000256" key="3">
    <source>
        <dbReference type="ARBA" id="ARBA00023004"/>
    </source>
</evidence>
<dbReference type="Gene3D" id="1.10.760.10">
    <property type="entry name" value="Cytochrome c-like domain"/>
    <property type="match status" value="1"/>
</dbReference>
<reference evidence="7" key="1">
    <citation type="submission" date="2021-01" db="EMBL/GenBank/DDBJ databases">
        <title>Genome public.</title>
        <authorList>
            <person name="Liu C."/>
            <person name="Sun Q."/>
        </authorList>
    </citation>
    <scope>NUCLEOTIDE SEQUENCE [LARGE SCALE GENOMIC DNA]</scope>
    <source>
        <strain evidence="7">YIM B02556</strain>
    </source>
</reference>
<keyword evidence="1 4" id="KW-0349">Heme</keyword>
<evidence type="ECO:0000256" key="4">
    <source>
        <dbReference type="PROSITE-ProRule" id="PRU00433"/>
    </source>
</evidence>
<sequence length="295" mass="31461">MKPSIARMTGCMTGYMAGRLLAPLLLLLAASPFVTFPARAGGPPLTIAVGGSERAFDRDTLLARPDAVTVDIPADVSYGRPMRYRAVPLASLLGTAEFPPGTVLEGVASDGFTAQLPPELCLRTGADGAVAFLAVEPADKPWPNLPGKEMSAGPFYLVWVRPEASGVRSEQWPYQLARIVGSDDPLRRWPQLAVEQGLAADSPIRAGQAVFITQCMACHTLNGAGSATMGPDLNRPMNPTEYLTPAGLKRLVRDPRSVRTWPGQQMPGFDPAMLSDADLDRVVAYLGHMAGRKAP</sequence>
<feature type="domain" description="Cytochrome c" evidence="5">
    <location>
        <begin position="202"/>
        <end position="290"/>
    </location>
</feature>
<dbReference type="InterPro" id="IPR036909">
    <property type="entry name" value="Cyt_c-like_dom_sf"/>
</dbReference>
<dbReference type="PROSITE" id="PS51007">
    <property type="entry name" value="CYTC"/>
    <property type="match status" value="1"/>
</dbReference>
<dbReference type="Pfam" id="PF00034">
    <property type="entry name" value="Cytochrom_C"/>
    <property type="match status" value="1"/>
</dbReference>
<evidence type="ECO:0000259" key="5">
    <source>
        <dbReference type="PROSITE" id="PS51007"/>
    </source>
</evidence>
<keyword evidence="7" id="KW-1185">Reference proteome</keyword>
<protein>
    <submittedName>
        <fullName evidence="6">Cytochrome c</fullName>
    </submittedName>
</protein>
<keyword evidence="3 4" id="KW-0408">Iron</keyword>
<organism evidence="6 7">
    <name type="scientific">Azospirillum endophyticum</name>
    <dbReference type="NCBI Taxonomy" id="2800326"/>
    <lineage>
        <taxon>Bacteria</taxon>
        <taxon>Pseudomonadati</taxon>
        <taxon>Pseudomonadota</taxon>
        <taxon>Alphaproteobacteria</taxon>
        <taxon>Rhodospirillales</taxon>
        <taxon>Azospirillaceae</taxon>
        <taxon>Azospirillum</taxon>
    </lineage>
</organism>
<evidence type="ECO:0000256" key="2">
    <source>
        <dbReference type="ARBA" id="ARBA00022723"/>
    </source>
</evidence>
<dbReference type="EMBL" id="JAENHM010000048">
    <property type="protein sequence ID" value="MBK1838977.1"/>
    <property type="molecule type" value="Genomic_DNA"/>
</dbReference>
<dbReference type="SUPFAM" id="SSF46626">
    <property type="entry name" value="Cytochrome c"/>
    <property type="match status" value="1"/>
</dbReference>
<evidence type="ECO:0000313" key="6">
    <source>
        <dbReference type="EMBL" id="MBK1838977.1"/>
    </source>
</evidence>
<gene>
    <name evidence="6" type="ORF">JHL17_16295</name>
</gene>
<dbReference type="Proteomes" id="UP000652760">
    <property type="component" value="Unassembled WGS sequence"/>
</dbReference>
<accession>A0ABS1F6F9</accession>
<dbReference type="InterPro" id="IPR009056">
    <property type="entry name" value="Cyt_c-like_dom"/>
</dbReference>
<comment type="caution">
    <text evidence="6">The sequence shown here is derived from an EMBL/GenBank/DDBJ whole genome shotgun (WGS) entry which is preliminary data.</text>
</comment>
<evidence type="ECO:0000313" key="7">
    <source>
        <dbReference type="Proteomes" id="UP000652760"/>
    </source>
</evidence>
<keyword evidence="2 4" id="KW-0479">Metal-binding</keyword>
<name>A0ABS1F6F9_9PROT</name>
<proteinExistence type="predicted"/>